<dbReference type="Proteomes" id="UP000054925">
    <property type="component" value="Unassembled WGS sequence"/>
</dbReference>
<evidence type="ECO:0000313" key="1">
    <source>
        <dbReference type="EMBL" id="SAL81215.1"/>
    </source>
</evidence>
<accession>A0A158KJM9</accession>
<reference evidence="1" key="1">
    <citation type="submission" date="2016-01" db="EMBL/GenBank/DDBJ databases">
        <authorList>
            <person name="Peeters C."/>
        </authorList>
    </citation>
    <scope>NUCLEOTIDE SEQUENCE [LARGE SCALE GENOMIC DNA]</scope>
    <source>
        <strain evidence="1">LMG 22937</strain>
    </source>
</reference>
<proteinExistence type="predicted"/>
<evidence type="ECO:0000313" key="2">
    <source>
        <dbReference type="Proteomes" id="UP000054925"/>
    </source>
</evidence>
<sequence>MTLNEFTIQLSEPLRAQPPGTGAGLTEDISTFWNGNLVIYAFLCEHGTRRIEEEFFVKGKE</sequence>
<gene>
    <name evidence="1" type="ORF">AWB67_05784</name>
</gene>
<protein>
    <submittedName>
        <fullName evidence="1">Uncharacterized protein</fullName>
    </submittedName>
</protein>
<dbReference type="AlphaFoldDB" id="A0A158KJM9"/>
<comment type="caution">
    <text evidence="1">The sequence shown here is derived from an EMBL/GenBank/DDBJ whole genome shotgun (WGS) entry which is preliminary data.</text>
</comment>
<keyword evidence="2" id="KW-1185">Reference proteome</keyword>
<organism evidence="1 2">
    <name type="scientific">Caballeronia terrestris</name>
    <dbReference type="NCBI Taxonomy" id="1226301"/>
    <lineage>
        <taxon>Bacteria</taxon>
        <taxon>Pseudomonadati</taxon>
        <taxon>Pseudomonadota</taxon>
        <taxon>Betaproteobacteria</taxon>
        <taxon>Burkholderiales</taxon>
        <taxon>Burkholderiaceae</taxon>
        <taxon>Caballeronia</taxon>
    </lineage>
</organism>
<dbReference type="EMBL" id="FCOL02000060">
    <property type="protein sequence ID" value="SAL81215.1"/>
    <property type="molecule type" value="Genomic_DNA"/>
</dbReference>
<name>A0A158KJM9_9BURK</name>
<dbReference type="RefSeq" id="WP_087659582.1">
    <property type="nucleotide sequence ID" value="NZ_FCOL02000060.1"/>
</dbReference>